<evidence type="ECO:0000313" key="4">
    <source>
        <dbReference type="Proteomes" id="UP001365542"/>
    </source>
</evidence>
<evidence type="ECO:0000313" key="3">
    <source>
        <dbReference type="EMBL" id="KAK6535706.1"/>
    </source>
</evidence>
<dbReference type="AlphaFoldDB" id="A0AAV9X5V2"/>
<gene>
    <name evidence="3" type="ORF">TWF694_002156</name>
</gene>
<organism evidence="3 4">
    <name type="scientific">Orbilia ellipsospora</name>
    <dbReference type="NCBI Taxonomy" id="2528407"/>
    <lineage>
        <taxon>Eukaryota</taxon>
        <taxon>Fungi</taxon>
        <taxon>Dikarya</taxon>
        <taxon>Ascomycota</taxon>
        <taxon>Pezizomycotina</taxon>
        <taxon>Orbiliomycetes</taxon>
        <taxon>Orbiliales</taxon>
        <taxon>Orbiliaceae</taxon>
        <taxon>Orbilia</taxon>
    </lineage>
</organism>
<keyword evidence="1" id="KW-0732">Signal</keyword>
<feature type="domain" description="DUF7029" evidence="2">
    <location>
        <begin position="98"/>
        <end position="203"/>
    </location>
</feature>
<proteinExistence type="predicted"/>
<evidence type="ECO:0000256" key="1">
    <source>
        <dbReference type="SAM" id="SignalP"/>
    </source>
</evidence>
<keyword evidence="4" id="KW-1185">Reference proteome</keyword>
<dbReference type="EMBL" id="JAVHJO010000010">
    <property type="protein sequence ID" value="KAK6535706.1"/>
    <property type="molecule type" value="Genomic_DNA"/>
</dbReference>
<protein>
    <recommendedName>
        <fullName evidence="2">DUF7029 domain-containing protein</fullName>
    </recommendedName>
</protein>
<feature type="chain" id="PRO_5043653839" description="DUF7029 domain-containing protein" evidence="1">
    <location>
        <begin position="23"/>
        <end position="546"/>
    </location>
</feature>
<dbReference type="InterPro" id="IPR054293">
    <property type="entry name" value="DUF7029"/>
</dbReference>
<evidence type="ECO:0000259" key="2">
    <source>
        <dbReference type="Pfam" id="PF22974"/>
    </source>
</evidence>
<sequence>MSHSKFICFSLAIGAFSLPAFAGPIRSFISQGSEVSHGLGLNHDGTVLSLGYLRDDEIFPHLRRRTTDLKNLELKDEVLLAFGHGTDVVADIKLMKPNPKTRLLKLEAFDELTKSLECPSGSFKIQFNSKEVLDHALKSWDWIKQDSGNSFYLLVGKNKHQKCSPKQDITPYQVKVFKSDEAAHTVVLTTKEDTWEHVAQNFEFNIGGEENSNDGFDSDDSIGARDVVARGFKDSFLSAVDTVSGVIDPFTPFSKRVLNLTYDQTYENKVLFKKGHGDKVESSIKCVKCSLKGRAKFKAHIGGRNGGATNWSFKFQPNAAAIFDLQSILKGEITKAHTPDLLTIPLFPAIPPIGILSLGVHLVASPGVEGSLSANGALDTNIRWNSKTNLIEAKFHDGSFDINGGKWKTHKPDVEIKPADSAFTAEGKLDAYFKLGLQVGLTVGPVKAVAFAGVTATAANSIEGGHKAGGYCKDEAESKNKDSKGEWGVKFKSEFGIKAGVKVEENVIPDAFKEITNFPELEHHIDIVKPYAIFEHAEHCFAINSS</sequence>
<dbReference type="Proteomes" id="UP001365542">
    <property type="component" value="Unassembled WGS sequence"/>
</dbReference>
<name>A0AAV9X5V2_9PEZI</name>
<accession>A0AAV9X5V2</accession>
<dbReference type="Pfam" id="PF22974">
    <property type="entry name" value="DUF7029"/>
    <property type="match status" value="1"/>
</dbReference>
<reference evidence="3 4" key="1">
    <citation type="submission" date="2019-10" db="EMBL/GenBank/DDBJ databases">
        <authorList>
            <person name="Palmer J.M."/>
        </authorList>
    </citation>
    <scope>NUCLEOTIDE SEQUENCE [LARGE SCALE GENOMIC DNA]</scope>
    <source>
        <strain evidence="3 4">TWF694</strain>
    </source>
</reference>
<feature type="signal peptide" evidence="1">
    <location>
        <begin position="1"/>
        <end position="22"/>
    </location>
</feature>
<comment type="caution">
    <text evidence="3">The sequence shown here is derived from an EMBL/GenBank/DDBJ whole genome shotgun (WGS) entry which is preliminary data.</text>
</comment>